<reference evidence="2 3" key="1">
    <citation type="journal article" date="2016" name="DNA Res.">
        <title>The draft genome of MD-2 pineapple using hybrid error correction of long reads.</title>
        <authorList>
            <person name="Redwan R.M."/>
            <person name="Saidin A."/>
            <person name="Kumar S.V."/>
        </authorList>
    </citation>
    <scope>NUCLEOTIDE SEQUENCE [LARGE SCALE GENOMIC DNA]</scope>
    <source>
        <strain evidence="3">cv. MD2</strain>
        <tissue evidence="2">Leaf</tissue>
    </source>
</reference>
<gene>
    <name evidence="2" type="ORF">ACMD2_09652</name>
</gene>
<dbReference type="Proteomes" id="UP000092600">
    <property type="component" value="Unassembled WGS sequence"/>
</dbReference>
<evidence type="ECO:0000313" key="2">
    <source>
        <dbReference type="EMBL" id="OAY80741.1"/>
    </source>
</evidence>
<dbReference type="AlphaFoldDB" id="A0A199VUY8"/>
<feature type="region of interest" description="Disordered" evidence="1">
    <location>
        <begin position="79"/>
        <end position="140"/>
    </location>
</feature>
<proteinExistence type="predicted"/>
<dbReference type="EMBL" id="LSRQ01000798">
    <property type="protein sequence ID" value="OAY80741.1"/>
    <property type="molecule type" value="Genomic_DNA"/>
</dbReference>
<feature type="compositionally biased region" description="Acidic residues" evidence="1">
    <location>
        <begin position="305"/>
        <end position="319"/>
    </location>
</feature>
<dbReference type="STRING" id="4615.A0A199VUY8"/>
<evidence type="ECO:0000313" key="3">
    <source>
        <dbReference type="Proteomes" id="UP000092600"/>
    </source>
</evidence>
<accession>A0A199VUY8</accession>
<protein>
    <submittedName>
        <fullName evidence="2">Uncharacterized protein</fullName>
    </submittedName>
</protein>
<dbReference type="PANTHER" id="PTHR35103:SF1">
    <property type="entry name" value="OS06G0115700 PROTEIN"/>
    <property type="match status" value="1"/>
</dbReference>
<dbReference type="PANTHER" id="PTHR35103">
    <property type="entry name" value="OS06G0115700 PROTEIN"/>
    <property type="match status" value="1"/>
</dbReference>
<evidence type="ECO:0000256" key="1">
    <source>
        <dbReference type="SAM" id="MobiDB-lite"/>
    </source>
</evidence>
<comment type="caution">
    <text evidence="2">The sequence shown here is derived from an EMBL/GenBank/DDBJ whole genome shotgun (WGS) entry which is preliminary data.</text>
</comment>
<feature type="region of interest" description="Disordered" evidence="1">
    <location>
        <begin position="170"/>
        <end position="221"/>
    </location>
</feature>
<feature type="compositionally biased region" description="Acidic residues" evidence="1">
    <location>
        <begin position="118"/>
        <end position="128"/>
    </location>
</feature>
<feature type="compositionally biased region" description="Acidic residues" evidence="1">
    <location>
        <begin position="95"/>
        <end position="109"/>
    </location>
</feature>
<feature type="region of interest" description="Disordered" evidence="1">
    <location>
        <begin position="288"/>
        <end position="420"/>
    </location>
</feature>
<sequence>MVVALGPGRFYGSGLPRPRFYSDAKLGGARVDPPRPVMDPLLSWAHEAHWSMGGLSFVRRRLQGRIEGSVSKLCRRLRCRSSPRKAPQKSLPVLDSDDDDSSDSQEEVGGEVVKEEVTFDDDEEEESDADQRRGRRKRKLGDEFDQIAGAQAAGGIGRRTRSRRVGVEIGETSSVPPPSPTYTVSEKGKRKQKKVDAGVVRRTSPRKKHFNGGGAGAGAVLRERAPAAALLQRREARRRPVDPPRPVMDPLLSWAHEAHWSMGGLSFVRRRLQGRIEGSVSKLCRRLQCRSSPRKAPQKSLPVLDSDDDDSSDSQEEVGGEVVKEEVTFDDDEEEESDADQRRGRRKRKLGDEFDQIAGAQAAGGIGRRTRSRRVGVEIGETSSVPPPSPTYTVSEKGKRKQKKVDAGVVRRTSPRKKHL</sequence>
<organism evidence="2 3">
    <name type="scientific">Ananas comosus</name>
    <name type="common">Pineapple</name>
    <name type="synonym">Ananas ananas</name>
    <dbReference type="NCBI Taxonomy" id="4615"/>
    <lineage>
        <taxon>Eukaryota</taxon>
        <taxon>Viridiplantae</taxon>
        <taxon>Streptophyta</taxon>
        <taxon>Embryophyta</taxon>
        <taxon>Tracheophyta</taxon>
        <taxon>Spermatophyta</taxon>
        <taxon>Magnoliopsida</taxon>
        <taxon>Liliopsida</taxon>
        <taxon>Poales</taxon>
        <taxon>Bromeliaceae</taxon>
        <taxon>Bromelioideae</taxon>
        <taxon>Ananas</taxon>
    </lineage>
</organism>
<feature type="compositionally biased region" description="Basic residues" evidence="1">
    <location>
        <begin position="288"/>
        <end position="297"/>
    </location>
</feature>
<feature type="compositionally biased region" description="Acidic residues" evidence="1">
    <location>
        <begin position="328"/>
        <end position="338"/>
    </location>
</feature>
<name>A0A199VUY8_ANACO</name>